<gene>
    <name evidence="2" type="ORF">T265_03842</name>
</gene>
<sequence>MYNRLLVRSLASVQFDFEQSIMVQLAVTVQCVSVPKRHAARGKQEGSDSARLPMPREWNSRCTGRFQTTDLPGTPFRCPGTMPRDGSARAGILSGCPSLDRGSREAKVGFESQTFRSINLPSNHLVHLAPFISCCWLEREFTDRKVRDSNPTSASRIPLSTFGQPDSIPDPVLPSGGMAARHRKSAMA</sequence>
<evidence type="ECO:0000313" key="2">
    <source>
        <dbReference type="EMBL" id="KER29543.1"/>
    </source>
</evidence>
<dbReference type="EMBL" id="KL596676">
    <property type="protein sequence ID" value="KER29543.1"/>
    <property type="molecule type" value="Genomic_DNA"/>
</dbReference>
<proteinExistence type="predicted"/>
<dbReference type="KEGG" id="ovi:T265_03842"/>
<evidence type="ECO:0000313" key="3">
    <source>
        <dbReference type="Proteomes" id="UP000054324"/>
    </source>
</evidence>
<keyword evidence="3" id="KW-1185">Reference proteome</keyword>
<protein>
    <submittedName>
        <fullName evidence="2">Uncharacterized protein</fullName>
    </submittedName>
</protein>
<organism evidence="2 3">
    <name type="scientific">Opisthorchis viverrini</name>
    <name type="common">Southeast Asian liver fluke</name>
    <dbReference type="NCBI Taxonomy" id="6198"/>
    <lineage>
        <taxon>Eukaryota</taxon>
        <taxon>Metazoa</taxon>
        <taxon>Spiralia</taxon>
        <taxon>Lophotrochozoa</taxon>
        <taxon>Platyhelminthes</taxon>
        <taxon>Trematoda</taxon>
        <taxon>Digenea</taxon>
        <taxon>Opisthorchiida</taxon>
        <taxon>Opisthorchiata</taxon>
        <taxon>Opisthorchiidae</taxon>
        <taxon>Opisthorchis</taxon>
    </lineage>
</organism>
<accession>A0A074ZQ43</accession>
<feature type="region of interest" description="Disordered" evidence="1">
    <location>
        <begin position="146"/>
        <end position="188"/>
    </location>
</feature>
<dbReference type="AlphaFoldDB" id="A0A074ZQ43"/>
<reference evidence="2 3" key="1">
    <citation type="submission" date="2013-11" db="EMBL/GenBank/DDBJ databases">
        <title>Opisthorchis viverrini - life in the bile duct.</title>
        <authorList>
            <person name="Young N.D."/>
            <person name="Nagarajan N."/>
            <person name="Lin S.J."/>
            <person name="Korhonen P.K."/>
            <person name="Jex A.R."/>
            <person name="Hall R.S."/>
            <person name="Safavi-Hemami H."/>
            <person name="Kaewkong W."/>
            <person name="Bertrand D."/>
            <person name="Gao S."/>
            <person name="Seet Q."/>
            <person name="Wongkham S."/>
            <person name="Teh B.T."/>
            <person name="Wongkham C."/>
            <person name="Intapan P.M."/>
            <person name="Maleewong W."/>
            <person name="Yang X."/>
            <person name="Hu M."/>
            <person name="Wang Z."/>
            <person name="Hofmann A."/>
            <person name="Sternberg P.W."/>
            <person name="Tan P."/>
            <person name="Wang J."/>
            <person name="Gasser R.B."/>
        </authorList>
    </citation>
    <scope>NUCLEOTIDE SEQUENCE [LARGE SCALE GENOMIC DNA]</scope>
</reference>
<dbReference type="GeneID" id="20318029"/>
<name>A0A074ZQ43_OPIVI</name>
<dbReference type="CTD" id="20318029"/>
<evidence type="ECO:0000256" key="1">
    <source>
        <dbReference type="SAM" id="MobiDB-lite"/>
    </source>
</evidence>
<dbReference type="RefSeq" id="XP_009166687.1">
    <property type="nucleotide sequence ID" value="XM_009168423.1"/>
</dbReference>
<dbReference type="Proteomes" id="UP000054324">
    <property type="component" value="Unassembled WGS sequence"/>
</dbReference>
<dbReference type="OrthoDB" id="2020831at2759"/>